<dbReference type="InterPro" id="IPR022452">
    <property type="entry name" value="MqsA"/>
</dbReference>
<proteinExistence type="predicted"/>
<dbReference type="RefSeq" id="WP_012860778.1">
    <property type="nucleotide sequence ID" value="NC_013517.1"/>
</dbReference>
<accession>D1AHE8</accession>
<evidence type="ECO:0000259" key="1">
    <source>
        <dbReference type="PROSITE" id="PS50943"/>
    </source>
</evidence>
<dbReference type="GO" id="GO:0003677">
    <property type="term" value="F:DNA binding"/>
    <property type="evidence" value="ECO:0007669"/>
    <property type="project" value="InterPro"/>
</dbReference>
<evidence type="ECO:0000313" key="2">
    <source>
        <dbReference type="EMBL" id="ACZ08182.1"/>
    </source>
</evidence>
<dbReference type="NCBIfam" id="TIGR03830">
    <property type="entry name" value="CxxCG_CxxCG_HTH"/>
    <property type="match status" value="1"/>
</dbReference>
<dbReference type="CDD" id="cd00093">
    <property type="entry name" value="HTH_XRE"/>
    <property type="match status" value="1"/>
</dbReference>
<dbReference type="InterPro" id="IPR001387">
    <property type="entry name" value="Cro/C1-type_HTH"/>
</dbReference>
<keyword evidence="3" id="KW-1185">Reference proteome</keyword>
<gene>
    <name evidence="2" type="ordered locus">Sterm_1316</name>
</gene>
<dbReference type="SUPFAM" id="SSF47413">
    <property type="entry name" value="lambda repressor-like DNA-binding domains"/>
    <property type="match status" value="1"/>
</dbReference>
<sequence length="214" mass="25219">MQIEKIVSKKKTYKVKNLDITFIEQTKINIETGEEIFDSKLEKENGIRVTDEYKNQVGLLTSNELKKIRNKYKISQIEFALLLDLGEKNITRYENGMIQNKSIDSLIRLMKNNMNFLTLLVENKNNFSNERYYELLRNITLKILQENLTQNIMIDSRKNIPVRSRVVAAPFSPRKAKNRNRRIKENGMIQVSKIGNRKIGENEKSEILKSRFYK</sequence>
<dbReference type="Pfam" id="PF01381">
    <property type="entry name" value="HTH_3"/>
    <property type="match status" value="1"/>
</dbReference>
<dbReference type="PROSITE" id="PS50943">
    <property type="entry name" value="HTH_CROC1"/>
    <property type="match status" value="1"/>
</dbReference>
<organism evidence="2 3">
    <name type="scientific">Sebaldella termitidis (strain ATCC 33386 / NCTC 11300)</name>
    <dbReference type="NCBI Taxonomy" id="526218"/>
    <lineage>
        <taxon>Bacteria</taxon>
        <taxon>Fusobacteriati</taxon>
        <taxon>Fusobacteriota</taxon>
        <taxon>Fusobacteriia</taxon>
        <taxon>Fusobacteriales</taxon>
        <taxon>Leptotrichiaceae</taxon>
        <taxon>Sebaldella</taxon>
    </lineage>
</organism>
<dbReference type="Proteomes" id="UP000000845">
    <property type="component" value="Chromosome"/>
</dbReference>
<dbReference type="STRING" id="526218.Sterm_1316"/>
<dbReference type="KEGG" id="str:Sterm_1316"/>
<protein>
    <recommendedName>
        <fullName evidence="1">HTH cro/C1-type domain-containing protein</fullName>
    </recommendedName>
</protein>
<dbReference type="EMBL" id="CP001739">
    <property type="protein sequence ID" value="ACZ08182.1"/>
    <property type="molecule type" value="Genomic_DNA"/>
</dbReference>
<dbReference type="eggNOG" id="COG3620">
    <property type="taxonomic scope" value="Bacteria"/>
</dbReference>
<feature type="domain" description="HTH cro/C1-type" evidence="1">
    <location>
        <begin position="65"/>
        <end position="111"/>
    </location>
</feature>
<evidence type="ECO:0000313" key="3">
    <source>
        <dbReference type="Proteomes" id="UP000000845"/>
    </source>
</evidence>
<dbReference type="Gene3D" id="1.10.260.40">
    <property type="entry name" value="lambda repressor-like DNA-binding domains"/>
    <property type="match status" value="1"/>
</dbReference>
<dbReference type="HOGENOM" id="CLU_1288138_0_0_0"/>
<reference evidence="2 3" key="2">
    <citation type="journal article" date="2010" name="Stand. Genomic Sci.">
        <title>Complete genome sequence of Sebaldella termitidis type strain (NCTC 11300).</title>
        <authorList>
            <person name="Harmon-Smith M."/>
            <person name="Celia L."/>
            <person name="Chertkov O."/>
            <person name="Lapidus A."/>
            <person name="Copeland A."/>
            <person name="Glavina Del Rio T."/>
            <person name="Nolan M."/>
            <person name="Lucas S."/>
            <person name="Tice H."/>
            <person name="Cheng J.F."/>
            <person name="Han C."/>
            <person name="Detter J.C."/>
            <person name="Bruce D."/>
            <person name="Goodwin L."/>
            <person name="Pitluck S."/>
            <person name="Pati A."/>
            <person name="Liolios K."/>
            <person name="Ivanova N."/>
            <person name="Mavromatis K."/>
            <person name="Mikhailova N."/>
            <person name="Chen A."/>
            <person name="Palaniappan K."/>
            <person name="Land M."/>
            <person name="Hauser L."/>
            <person name="Chang Y.J."/>
            <person name="Jeffries C.D."/>
            <person name="Brettin T."/>
            <person name="Goker M."/>
            <person name="Beck B."/>
            <person name="Bristow J."/>
            <person name="Eisen J.A."/>
            <person name="Markowitz V."/>
            <person name="Hugenholtz P."/>
            <person name="Kyrpides N.C."/>
            <person name="Klenk H.P."/>
            <person name="Chen F."/>
        </authorList>
    </citation>
    <scope>NUCLEOTIDE SEQUENCE [LARGE SCALE GENOMIC DNA]</scope>
    <source>
        <strain evidence="3">ATCC 33386 / NCTC 11300</strain>
    </source>
</reference>
<name>D1AHE8_SEBTE</name>
<dbReference type="InterPro" id="IPR010982">
    <property type="entry name" value="Lambda_DNA-bd_dom_sf"/>
</dbReference>
<dbReference type="AlphaFoldDB" id="D1AHE8"/>
<reference evidence="3" key="1">
    <citation type="submission" date="2009-09" db="EMBL/GenBank/DDBJ databases">
        <title>The complete chromosome of Sebaldella termitidis ATCC 33386.</title>
        <authorList>
            <consortium name="US DOE Joint Genome Institute (JGI-PGF)"/>
            <person name="Lucas S."/>
            <person name="Copeland A."/>
            <person name="Lapidus A."/>
            <person name="Glavina del Rio T."/>
            <person name="Dalin E."/>
            <person name="Tice H."/>
            <person name="Bruce D."/>
            <person name="Goodwin L."/>
            <person name="Pitluck S."/>
            <person name="Kyrpides N."/>
            <person name="Mavromatis K."/>
            <person name="Ivanova N."/>
            <person name="Mikhailova N."/>
            <person name="Sims D."/>
            <person name="Meincke L."/>
            <person name="Brettin T."/>
            <person name="Detter J.C."/>
            <person name="Han C."/>
            <person name="Larimer F."/>
            <person name="Land M."/>
            <person name="Hauser L."/>
            <person name="Markowitz V."/>
            <person name="Cheng J.F."/>
            <person name="Hugenholtz P."/>
            <person name="Woyke T."/>
            <person name="Wu D."/>
            <person name="Eisen J.A."/>
        </authorList>
    </citation>
    <scope>NUCLEOTIDE SEQUENCE [LARGE SCALE GENOMIC DNA]</scope>
    <source>
        <strain evidence="3">ATCC 33386 / NCTC 11300</strain>
    </source>
</reference>